<proteinExistence type="predicted"/>
<organism evidence="1">
    <name type="scientific">Anguilla anguilla</name>
    <name type="common">European freshwater eel</name>
    <name type="synonym">Muraena anguilla</name>
    <dbReference type="NCBI Taxonomy" id="7936"/>
    <lineage>
        <taxon>Eukaryota</taxon>
        <taxon>Metazoa</taxon>
        <taxon>Chordata</taxon>
        <taxon>Craniata</taxon>
        <taxon>Vertebrata</taxon>
        <taxon>Euteleostomi</taxon>
        <taxon>Actinopterygii</taxon>
        <taxon>Neopterygii</taxon>
        <taxon>Teleostei</taxon>
        <taxon>Anguilliformes</taxon>
        <taxon>Anguillidae</taxon>
        <taxon>Anguilla</taxon>
    </lineage>
</organism>
<reference evidence="1" key="2">
    <citation type="journal article" date="2015" name="Fish Shellfish Immunol.">
        <title>Early steps in the European eel (Anguilla anguilla)-Vibrio vulnificus interaction in the gills: Role of the RtxA13 toxin.</title>
        <authorList>
            <person name="Callol A."/>
            <person name="Pajuelo D."/>
            <person name="Ebbesson L."/>
            <person name="Teles M."/>
            <person name="MacKenzie S."/>
            <person name="Amaro C."/>
        </authorList>
    </citation>
    <scope>NUCLEOTIDE SEQUENCE</scope>
</reference>
<reference evidence="1" key="1">
    <citation type="submission" date="2014-11" db="EMBL/GenBank/DDBJ databases">
        <authorList>
            <person name="Amaro Gonzalez C."/>
        </authorList>
    </citation>
    <scope>NUCLEOTIDE SEQUENCE</scope>
</reference>
<dbReference type="EMBL" id="GBXM01058254">
    <property type="protein sequence ID" value="JAH50323.1"/>
    <property type="molecule type" value="Transcribed_RNA"/>
</dbReference>
<accession>A0A0E9TC90</accession>
<name>A0A0E9TC90_ANGAN</name>
<protein>
    <submittedName>
        <fullName evidence="1">Uncharacterized protein</fullName>
    </submittedName>
</protein>
<sequence length="52" mass="5897">MIFVGCFAVFEFIQSDGWFSSLETIGVGEVSFPRCRIWVVSIRLCLPALQIK</sequence>
<evidence type="ECO:0000313" key="1">
    <source>
        <dbReference type="EMBL" id="JAH50323.1"/>
    </source>
</evidence>
<dbReference type="AlphaFoldDB" id="A0A0E9TC90"/>